<dbReference type="EMBL" id="JASSZA010000040">
    <property type="protein sequence ID" value="KAK2082364.1"/>
    <property type="molecule type" value="Genomic_DNA"/>
</dbReference>
<dbReference type="Proteomes" id="UP001266305">
    <property type="component" value="Unassembled WGS sequence"/>
</dbReference>
<organism evidence="1 2">
    <name type="scientific">Saguinus oedipus</name>
    <name type="common">Cotton-top tamarin</name>
    <name type="synonym">Oedipomidas oedipus</name>
    <dbReference type="NCBI Taxonomy" id="9490"/>
    <lineage>
        <taxon>Eukaryota</taxon>
        <taxon>Metazoa</taxon>
        <taxon>Chordata</taxon>
        <taxon>Craniata</taxon>
        <taxon>Vertebrata</taxon>
        <taxon>Euteleostomi</taxon>
        <taxon>Mammalia</taxon>
        <taxon>Eutheria</taxon>
        <taxon>Euarchontoglires</taxon>
        <taxon>Primates</taxon>
        <taxon>Haplorrhini</taxon>
        <taxon>Platyrrhini</taxon>
        <taxon>Cebidae</taxon>
        <taxon>Callitrichinae</taxon>
        <taxon>Saguinus</taxon>
    </lineage>
</organism>
<sequence>MSNGVVCDKDKIKLKALIPLWAGAVSRQRGICFLPSMPPAPKTPVSLPGVVEVPGAPLYRAPARQGGRVLGSGLGLGGPGVTPGAALQVPTGDQGLRVAVGGYRPLPRCPGH</sequence>
<name>A0ABQ9TC83_SAGOE</name>
<reference evidence="1 2" key="1">
    <citation type="submission" date="2023-05" db="EMBL/GenBank/DDBJ databases">
        <title>B98-5 Cell Line De Novo Hybrid Assembly: An Optical Mapping Approach.</title>
        <authorList>
            <person name="Kananen K."/>
            <person name="Auerbach J.A."/>
            <person name="Kautto E."/>
            <person name="Blachly J.S."/>
        </authorList>
    </citation>
    <scope>NUCLEOTIDE SEQUENCE [LARGE SCALE GENOMIC DNA]</scope>
    <source>
        <strain evidence="1">B95-8</strain>
        <tissue evidence="1">Cell line</tissue>
    </source>
</reference>
<protein>
    <submittedName>
        <fullName evidence="1">Uncharacterized protein</fullName>
    </submittedName>
</protein>
<proteinExistence type="predicted"/>
<gene>
    <name evidence="1" type="ORF">P7K49_039822</name>
</gene>
<comment type="caution">
    <text evidence="1">The sequence shown here is derived from an EMBL/GenBank/DDBJ whole genome shotgun (WGS) entry which is preliminary data.</text>
</comment>
<evidence type="ECO:0000313" key="1">
    <source>
        <dbReference type="EMBL" id="KAK2082364.1"/>
    </source>
</evidence>
<accession>A0ABQ9TC83</accession>
<evidence type="ECO:0000313" key="2">
    <source>
        <dbReference type="Proteomes" id="UP001266305"/>
    </source>
</evidence>
<keyword evidence="2" id="KW-1185">Reference proteome</keyword>